<keyword evidence="2" id="KW-1185">Reference proteome</keyword>
<name>A0A9J6G042_HAELO</name>
<accession>A0A9J6G042</accession>
<protein>
    <submittedName>
        <fullName evidence="1">Uncharacterized protein</fullName>
    </submittedName>
</protein>
<reference evidence="1 2" key="1">
    <citation type="journal article" date="2020" name="Cell">
        <title>Large-Scale Comparative Analyses of Tick Genomes Elucidate Their Genetic Diversity and Vector Capacities.</title>
        <authorList>
            <consortium name="Tick Genome and Microbiome Consortium (TIGMIC)"/>
            <person name="Jia N."/>
            <person name="Wang J."/>
            <person name="Shi W."/>
            <person name="Du L."/>
            <person name="Sun Y."/>
            <person name="Zhan W."/>
            <person name="Jiang J.F."/>
            <person name="Wang Q."/>
            <person name="Zhang B."/>
            <person name="Ji P."/>
            <person name="Bell-Sakyi L."/>
            <person name="Cui X.M."/>
            <person name="Yuan T.T."/>
            <person name="Jiang B.G."/>
            <person name="Yang W.F."/>
            <person name="Lam T.T."/>
            <person name="Chang Q.C."/>
            <person name="Ding S.J."/>
            <person name="Wang X.J."/>
            <person name="Zhu J.G."/>
            <person name="Ruan X.D."/>
            <person name="Zhao L."/>
            <person name="Wei J.T."/>
            <person name="Ye R.Z."/>
            <person name="Que T.C."/>
            <person name="Du C.H."/>
            <person name="Zhou Y.H."/>
            <person name="Cheng J.X."/>
            <person name="Dai P.F."/>
            <person name="Guo W.B."/>
            <person name="Han X.H."/>
            <person name="Huang E.J."/>
            <person name="Li L.F."/>
            <person name="Wei W."/>
            <person name="Gao Y.C."/>
            <person name="Liu J.Z."/>
            <person name="Shao H.Z."/>
            <person name="Wang X."/>
            <person name="Wang C.C."/>
            <person name="Yang T.C."/>
            <person name="Huo Q.B."/>
            <person name="Li W."/>
            <person name="Chen H.Y."/>
            <person name="Chen S.E."/>
            <person name="Zhou L.G."/>
            <person name="Ni X.B."/>
            <person name="Tian J.H."/>
            <person name="Sheng Y."/>
            <person name="Liu T."/>
            <person name="Pan Y.S."/>
            <person name="Xia L.Y."/>
            <person name="Li J."/>
            <person name="Zhao F."/>
            <person name="Cao W.C."/>
        </authorList>
    </citation>
    <scope>NUCLEOTIDE SEQUENCE [LARGE SCALE GENOMIC DNA]</scope>
    <source>
        <strain evidence="1">HaeL-2018</strain>
    </source>
</reference>
<evidence type="ECO:0000313" key="1">
    <source>
        <dbReference type="EMBL" id="KAH9368064.1"/>
    </source>
</evidence>
<dbReference type="OrthoDB" id="10619739at2759"/>
<evidence type="ECO:0000313" key="2">
    <source>
        <dbReference type="Proteomes" id="UP000821853"/>
    </source>
</evidence>
<dbReference type="Proteomes" id="UP000821853">
    <property type="component" value="Chromosome 2"/>
</dbReference>
<comment type="caution">
    <text evidence="1">The sequence shown here is derived from an EMBL/GenBank/DDBJ whole genome shotgun (WGS) entry which is preliminary data.</text>
</comment>
<gene>
    <name evidence="1" type="ORF">HPB48_001036</name>
</gene>
<dbReference type="EMBL" id="JABSTR010000004">
    <property type="protein sequence ID" value="KAH9368064.1"/>
    <property type="molecule type" value="Genomic_DNA"/>
</dbReference>
<proteinExistence type="predicted"/>
<sequence>MIAAPGAALGGGVGGTGGIGFRAEDAMARAEETASHIQSLTVKNKSCEMATHVTAPASTIIGVIFGIPEEDTTEENTSSIVEYNPDLQILEARRLSSSNNAQILLHGNRVPCWIRYRAATYRWKPFRRKTEPCSACW</sequence>
<dbReference type="VEuPathDB" id="VectorBase:HLOH_045814"/>
<dbReference type="AlphaFoldDB" id="A0A9J6G042"/>
<organism evidence="1 2">
    <name type="scientific">Haemaphysalis longicornis</name>
    <name type="common">Bush tick</name>
    <dbReference type="NCBI Taxonomy" id="44386"/>
    <lineage>
        <taxon>Eukaryota</taxon>
        <taxon>Metazoa</taxon>
        <taxon>Ecdysozoa</taxon>
        <taxon>Arthropoda</taxon>
        <taxon>Chelicerata</taxon>
        <taxon>Arachnida</taxon>
        <taxon>Acari</taxon>
        <taxon>Parasitiformes</taxon>
        <taxon>Ixodida</taxon>
        <taxon>Ixodoidea</taxon>
        <taxon>Ixodidae</taxon>
        <taxon>Haemaphysalinae</taxon>
        <taxon>Haemaphysalis</taxon>
    </lineage>
</organism>